<dbReference type="PANTHER" id="PTHR21198:SF7">
    <property type="entry name" value="ASPARTATE-GLUTAMATE RACEMASE FAMILY"/>
    <property type="match status" value="1"/>
</dbReference>
<reference evidence="3 4" key="1">
    <citation type="submission" date="2018-11" db="EMBL/GenBank/DDBJ databases">
        <authorList>
            <person name="Kuo S.-C."/>
            <person name="Chen F.-J."/>
            <person name="Liao Y.-C."/>
        </authorList>
    </citation>
    <scope>NUCLEOTIDE SEQUENCE [LARGE SCALE GENOMIC DNA]</scope>
    <source>
        <strain evidence="3 4">2014S06-099</strain>
    </source>
</reference>
<reference evidence="3 4" key="2">
    <citation type="submission" date="2018-12" db="EMBL/GenBank/DDBJ databases">
        <title>Molecular Epidemiology of Emerging Carbapenem-Resistance in Acinetobacter nosocomialis and Acinetobacter pittii in Taiwan, 2010-2014.</title>
        <authorList>
            <person name="Huang W.-C."/>
            <person name="Wang H.-Y."/>
            <person name="Lai J.-F."/>
            <person name="Lauderdale T.-L."/>
            <person name="Sytwu H.-K."/>
        </authorList>
    </citation>
    <scope>NUCLEOTIDE SEQUENCE [LARGE SCALE GENOMIC DNA]</scope>
    <source>
        <strain evidence="3 4">2014S06-099</strain>
    </source>
</reference>
<gene>
    <name evidence="3" type="ORF">DKE52_006985</name>
</gene>
<dbReference type="Pfam" id="PF01177">
    <property type="entry name" value="Asp_Glu_race"/>
    <property type="match status" value="1"/>
</dbReference>
<accession>A0A3G6YJR3</accession>
<dbReference type="NCBIfam" id="TIGR00035">
    <property type="entry name" value="asp_race"/>
    <property type="match status" value="1"/>
</dbReference>
<keyword evidence="2" id="KW-0413">Isomerase</keyword>
<dbReference type="InterPro" id="IPR015942">
    <property type="entry name" value="Asp/Glu/hydantoin_racemase"/>
</dbReference>
<dbReference type="Gene3D" id="3.40.50.1860">
    <property type="match status" value="2"/>
</dbReference>
<dbReference type="PANTHER" id="PTHR21198">
    <property type="entry name" value="GLUTAMATE RACEMASE"/>
    <property type="match status" value="1"/>
</dbReference>
<dbReference type="Proteomes" id="UP000254410">
    <property type="component" value="Chromosome"/>
</dbReference>
<dbReference type="InterPro" id="IPR001920">
    <property type="entry name" value="Asp/Glu_race"/>
</dbReference>
<proteinExistence type="inferred from homology"/>
<evidence type="ECO:0000313" key="3">
    <source>
        <dbReference type="EMBL" id="AZC00366.1"/>
    </source>
</evidence>
<name>A0A3G6YJR3_ACIPI</name>
<evidence type="ECO:0000256" key="1">
    <source>
        <dbReference type="ARBA" id="ARBA00007847"/>
    </source>
</evidence>
<dbReference type="GO" id="GO:0047661">
    <property type="term" value="F:amino-acid racemase activity"/>
    <property type="evidence" value="ECO:0007669"/>
    <property type="project" value="InterPro"/>
</dbReference>
<dbReference type="InterPro" id="IPR004380">
    <property type="entry name" value="Asp_race"/>
</dbReference>
<comment type="similarity">
    <text evidence="1">Belongs to the aspartate/glutamate racemases family.</text>
</comment>
<dbReference type="AlphaFoldDB" id="A0A3G6YJR3"/>
<evidence type="ECO:0000313" key="4">
    <source>
        <dbReference type="Proteomes" id="UP000254410"/>
    </source>
</evidence>
<evidence type="ECO:0000256" key="2">
    <source>
        <dbReference type="ARBA" id="ARBA00023235"/>
    </source>
</evidence>
<dbReference type="EMBL" id="CP033540">
    <property type="protein sequence ID" value="AZC00366.1"/>
    <property type="molecule type" value="Genomic_DNA"/>
</dbReference>
<dbReference type="RefSeq" id="WP_206241120.1">
    <property type="nucleotide sequence ID" value="NZ_JAFJYU010000001.1"/>
</dbReference>
<sequence length="250" mass="27405">MKTIGLLGGMSWESTALYYQQINKMVHRKLGKLHSAKVIINSVDFEEIAALQAKGLWQEAGAYLAEQAQNLEKAGADCILVCTNTMHKVAAQIEDSISIPFLHIADATAKEILSQNIGKVALLGTAFTMEQDFYKARLRDYGIDVIIPNEADRKIVHRIIYEELCLGVINPDSQQKYIAIVEMLIAEGAQGVILGCTEICILIGELKFSVPLFDTTTIHAKEAVSFSLNENKNSNSTNLYKSAAIAGNTV</sequence>
<organism evidence="3 4">
    <name type="scientific">Acinetobacter pittii</name>
    <name type="common">Acinetobacter genomosp. 3</name>
    <dbReference type="NCBI Taxonomy" id="48296"/>
    <lineage>
        <taxon>Bacteria</taxon>
        <taxon>Pseudomonadati</taxon>
        <taxon>Pseudomonadota</taxon>
        <taxon>Gammaproteobacteria</taxon>
        <taxon>Moraxellales</taxon>
        <taxon>Moraxellaceae</taxon>
        <taxon>Acinetobacter</taxon>
        <taxon>Acinetobacter calcoaceticus/baumannii complex</taxon>
    </lineage>
</organism>
<dbReference type="SUPFAM" id="SSF53681">
    <property type="entry name" value="Aspartate/glutamate racemase"/>
    <property type="match status" value="2"/>
</dbReference>
<protein>
    <submittedName>
        <fullName evidence="3">Aspartate/glutamate racemase family protein</fullName>
    </submittedName>
</protein>